<dbReference type="PANTHER" id="PTHR30349:SF41">
    <property type="entry name" value="INTEGRASE_RECOMBINASE PROTEIN MJ0367-RELATED"/>
    <property type="match status" value="1"/>
</dbReference>
<keyword evidence="2" id="KW-0238">DNA-binding</keyword>
<evidence type="ECO:0000256" key="2">
    <source>
        <dbReference type="ARBA" id="ARBA00023125"/>
    </source>
</evidence>
<dbReference type="InterPro" id="IPR050090">
    <property type="entry name" value="Tyrosine_recombinase_XerCD"/>
</dbReference>
<reference evidence="5 6" key="1">
    <citation type="submission" date="2020-05" db="EMBL/GenBank/DDBJ databases">
        <title>MicrobeNet Type strains.</title>
        <authorList>
            <person name="Nicholson A.C."/>
        </authorList>
    </citation>
    <scope>NUCLEOTIDE SEQUENCE [LARGE SCALE GENOMIC DNA]</scope>
    <source>
        <strain evidence="5 6">JCM 3224</strain>
    </source>
</reference>
<dbReference type="InterPro" id="IPR010998">
    <property type="entry name" value="Integrase_recombinase_N"/>
</dbReference>
<evidence type="ECO:0000313" key="5">
    <source>
        <dbReference type="EMBL" id="NNH73779.1"/>
    </source>
</evidence>
<dbReference type="Gene3D" id="1.10.443.10">
    <property type="entry name" value="Intergrase catalytic core"/>
    <property type="match status" value="1"/>
</dbReference>
<keyword evidence="3" id="KW-0233">DNA recombination</keyword>
<evidence type="ECO:0000259" key="4">
    <source>
        <dbReference type="PROSITE" id="PS51898"/>
    </source>
</evidence>
<dbReference type="Gene3D" id="1.10.150.130">
    <property type="match status" value="1"/>
</dbReference>
<gene>
    <name evidence="5" type="ORF">HLB23_28660</name>
</gene>
<dbReference type="RefSeq" id="WP_067521911.1">
    <property type="nucleotide sequence ID" value="NZ_JABELX010000011.1"/>
</dbReference>
<dbReference type="CDD" id="cd00397">
    <property type="entry name" value="DNA_BRE_C"/>
    <property type="match status" value="1"/>
</dbReference>
<organism evidence="5 6">
    <name type="scientific">Nocardia uniformis</name>
    <dbReference type="NCBI Taxonomy" id="53432"/>
    <lineage>
        <taxon>Bacteria</taxon>
        <taxon>Bacillati</taxon>
        <taxon>Actinomycetota</taxon>
        <taxon>Actinomycetes</taxon>
        <taxon>Mycobacteriales</taxon>
        <taxon>Nocardiaceae</taxon>
        <taxon>Nocardia</taxon>
    </lineage>
</organism>
<name>A0A849CEI8_9NOCA</name>
<dbReference type="Proteomes" id="UP000586827">
    <property type="component" value="Unassembled WGS sequence"/>
</dbReference>
<dbReference type="Pfam" id="PF00589">
    <property type="entry name" value="Phage_integrase"/>
    <property type="match status" value="1"/>
</dbReference>
<dbReference type="InterPro" id="IPR013762">
    <property type="entry name" value="Integrase-like_cat_sf"/>
</dbReference>
<sequence>MTVPSSLSGPSPSAETVAAARLLLSQMGIAPTDLIGDPILAPTFAEVIPLVRATLTPGTLRTYNTHFHRLLNEWGDRRLDEPAQHELTAMAEQVKVGAQAGGSRSGRGAVENFVGAARCVYRFAEERCWIRPADNPARKVSKPARRSAGRYAIPPQQLADINTAAASTGDDPELDCLILRLHTETACRRGGALSVRPADLDPDQCLIRLREKGDTERWQPVSPTLMRHMLQHARDRKAPQSGQLLRYRNGKPITSRRYDHLWARIGEELPWVAVQGITIHWLRHTTLTWVERNFGFAVARYFASHEDKKSGTTATYVKSNLPEIAAVVAVMTGEPHPLVPAFPSPPRITAAPAR</sequence>
<protein>
    <submittedName>
        <fullName evidence="5">Site-specific integrase</fullName>
    </submittedName>
</protein>
<proteinExistence type="inferred from homology"/>
<dbReference type="InterPro" id="IPR002104">
    <property type="entry name" value="Integrase_catalytic"/>
</dbReference>
<accession>A0A849CEI8</accession>
<evidence type="ECO:0000256" key="3">
    <source>
        <dbReference type="ARBA" id="ARBA00023172"/>
    </source>
</evidence>
<dbReference type="PANTHER" id="PTHR30349">
    <property type="entry name" value="PHAGE INTEGRASE-RELATED"/>
    <property type="match status" value="1"/>
</dbReference>
<evidence type="ECO:0000313" key="6">
    <source>
        <dbReference type="Proteomes" id="UP000586827"/>
    </source>
</evidence>
<evidence type="ECO:0000256" key="1">
    <source>
        <dbReference type="ARBA" id="ARBA00008857"/>
    </source>
</evidence>
<dbReference type="GO" id="GO:0006310">
    <property type="term" value="P:DNA recombination"/>
    <property type="evidence" value="ECO:0007669"/>
    <property type="project" value="UniProtKB-KW"/>
</dbReference>
<comment type="similarity">
    <text evidence="1">Belongs to the 'phage' integrase family.</text>
</comment>
<dbReference type="SUPFAM" id="SSF56349">
    <property type="entry name" value="DNA breaking-rejoining enzymes"/>
    <property type="match status" value="1"/>
</dbReference>
<keyword evidence="6" id="KW-1185">Reference proteome</keyword>
<dbReference type="AlphaFoldDB" id="A0A849CEI8"/>
<dbReference type="InterPro" id="IPR011010">
    <property type="entry name" value="DNA_brk_join_enz"/>
</dbReference>
<dbReference type="PROSITE" id="PS51898">
    <property type="entry name" value="TYR_RECOMBINASE"/>
    <property type="match status" value="1"/>
</dbReference>
<dbReference type="GO" id="GO:0003677">
    <property type="term" value="F:DNA binding"/>
    <property type="evidence" value="ECO:0007669"/>
    <property type="project" value="UniProtKB-KW"/>
</dbReference>
<comment type="caution">
    <text evidence="5">The sequence shown here is derived from an EMBL/GenBank/DDBJ whole genome shotgun (WGS) entry which is preliminary data.</text>
</comment>
<feature type="domain" description="Tyr recombinase" evidence="4">
    <location>
        <begin position="148"/>
        <end position="329"/>
    </location>
</feature>
<dbReference type="GO" id="GO:0015074">
    <property type="term" value="P:DNA integration"/>
    <property type="evidence" value="ECO:0007669"/>
    <property type="project" value="InterPro"/>
</dbReference>
<dbReference type="EMBL" id="JABELX010000011">
    <property type="protein sequence ID" value="NNH73779.1"/>
    <property type="molecule type" value="Genomic_DNA"/>
</dbReference>